<keyword evidence="2" id="KW-1185">Reference proteome</keyword>
<accession>A0A0X8JHC6</accession>
<protein>
    <submittedName>
        <fullName evidence="1">Uncharacterized protein</fullName>
    </submittedName>
</protein>
<dbReference type="KEGG" id="dfi:AXF13_01180"/>
<dbReference type="EMBL" id="CP014229">
    <property type="protein sequence ID" value="AMD88839.1"/>
    <property type="molecule type" value="Genomic_DNA"/>
</dbReference>
<evidence type="ECO:0000313" key="1">
    <source>
        <dbReference type="EMBL" id="AMD88839.1"/>
    </source>
</evidence>
<dbReference type="Proteomes" id="UP000069241">
    <property type="component" value="Chromosome"/>
</dbReference>
<organism evidence="1 2">
    <name type="scientific">Desulfovibrio fairfieldensis</name>
    <dbReference type="NCBI Taxonomy" id="44742"/>
    <lineage>
        <taxon>Bacteria</taxon>
        <taxon>Pseudomonadati</taxon>
        <taxon>Thermodesulfobacteriota</taxon>
        <taxon>Desulfovibrionia</taxon>
        <taxon>Desulfovibrionales</taxon>
        <taxon>Desulfovibrionaceae</taxon>
        <taxon>Desulfovibrio</taxon>
    </lineage>
</organism>
<reference evidence="2" key="1">
    <citation type="submission" date="2016-02" db="EMBL/GenBank/DDBJ databases">
        <authorList>
            <person name="Holder M.E."/>
            <person name="Ajami N.J."/>
            <person name="Petrosino J.F."/>
        </authorList>
    </citation>
    <scope>NUCLEOTIDE SEQUENCE [LARGE SCALE GENOMIC DNA]</scope>
    <source>
        <strain evidence="2">CCUG 45958</strain>
    </source>
</reference>
<evidence type="ECO:0000313" key="2">
    <source>
        <dbReference type="Proteomes" id="UP000069241"/>
    </source>
</evidence>
<sequence>MGRRADKAILAICWQDVTTNPFGKDVGFRLVAAEDQSIQAGFGDDGHFLLSARGVYNMDPLFIFIQPAQCLSHVTKAENLTHILRHKPRFAVKGINLLRPIR</sequence>
<gene>
    <name evidence="1" type="ORF">AXF13_01180</name>
</gene>
<name>A0A0X8JHC6_9BACT</name>
<dbReference type="AlphaFoldDB" id="A0A0X8JHC6"/>
<proteinExistence type="predicted"/>